<evidence type="ECO:0000259" key="5">
    <source>
        <dbReference type="PROSITE" id="PS50045"/>
    </source>
</evidence>
<dbReference type="Gene3D" id="1.10.8.60">
    <property type="match status" value="1"/>
</dbReference>
<protein>
    <submittedName>
        <fullName evidence="8">PAS domain S-box-containing protein</fullName>
    </submittedName>
</protein>
<dbReference type="InterPro" id="IPR000700">
    <property type="entry name" value="PAS-assoc_C"/>
</dbReference>
<dbReference type="Pfam" id="PF25601">
    <property type="entry name" value="AAA_lid_14"/>
    <property type="match status" value="1"/>
</dbReference>
<dbReference type="RefSeq" id="WP_073373609.1">
    <property type="nucleotide sequence ID" value="NZ_FQXS01000003.1"/>
</dbReference>
<keyword evidence="2" id="KW-0067">ATP-binding</keyword>
<dbReference type="Pfam" id="PF00158">
    <property type="entry name" value="Sigma54_activat"/>
    <property type="match status" value="1"/>
</dbReference>
<dbReference type="NCBIfam" id="TIGR00229">
    <property type="entry name" value="sensory_box"/>
    <property type="match status" value="1"/>
</dbReference>
<feature type="domain" description="Sigma-54 factor interaction" evidence="5">
    <location>
        <begin position="148"/>
        <end position="377"/>
    </location>
</feature>
<gene>
    <name evidence="8" type="ORF">SAMN02745124_00887</name>
</gene>
<dbReference type="Gene3D" id="3.40.50.300">
    <property type="entry name" value="P-loop containing nucleotide triphosphate hydrolases"/>
    <property type="match status" value="1"/>
</dbReference>
<dbReference type="CDD" id="cd00130">
    <property type="entry name" value="PAS"/>
    <property type="match status" value="1"/>
</dbReference>
<keyword evidence="1" id="KW-0547">Nucleotide-binding</keyword>
<dbReference type="InterPro" id="IPR001610">
    <property type="entry name" value="PAC"/>
</dbReference>
<evidence type="ECO:0000313" key="8">
    <source>
        <dbReference type="EMBL" id="SHH53648.1"/>
    </source>
</evidence>
<dbReference type="PROSITE" id="PS00675">
    <property type="entry name" value="SIGMA54_INTERACT_1"/>
    <property type="match status" value="1"/>
</dbReference>
<dbReference type="PRINTS" id="PR01590">
    <property type="entry name" value="HTHFIS"/>
</dbReference>
<dbReference type="InterPro" id="IPR002078">
    <property type="entry name" value="Sigma_54_int"/>
</dbReference>
<dbReference type="CDD" id="cd00009">
    <property type="entry name" value="AAA"/>
    <property type="match status" value="1"/>
</dbReference>
<dbReference type="PROSITE" id="PS50112">
    <property type="entry name" value="PAS"/>
    <property type="match status" value="1"/>
</dbReference>
<keyword evidence="3" id="KW-0805">Transcription regulation</keyword>
<dbReference type="AlphaFoldDB" id="A0A1M5TSK7"/>
<dbReference type="GO" id="GO:0005524">
    <property type="term" value="F:ATP binding"/>
    <property type="evidence" value="ECO:0007669"/>
    <property type="project" value="UniProtKB-KW"/>
</dbReference>
<dbReference type="InterPro" id="IPR002197">
    <property type="entry name" value="HTH_Fis"/>
</dbReference>
<dbReference type="SUPFAM" id="SSF55785">
    <property type="entry name" value="PYP-like sensor domain (PAS domain)"/>
    <property type="match status" value="1"/>
</dbReference>
<dbReference type="GO" id="GO:0043565">
    <property type="term" value="F:sequence-specific DNA binding"/>
    <property type="evidence" value="ECO:0007669"/>
    <property type="project" value="InterPro"/>
</dbReference>
<evidence type="ECO:0000259" key="6">
    <source>
        <dbReference type="PROSITE" id="PS50112"/>
    </source>
</evidence>
<dbReference type="InterPro" id="IPR025662">
    <property type="entry name" value="Sigma_54_int_dom_ATP-bd_1"/>
</dbReference>
<accession>A0A1M5TSK7</accession>
<dbReference type="PROSITE" id="PS50113">
    <property type="entry name" value="PAC"/>
    <property type="match status" value="1"/>
</dbReference>
<evidence type="ECO:0000256" key="1">
    <source>
        <dbReference type="ARBA" id="ARBA00022741"/>
    </source>
</evidence>
<dbReference type="Pfam" id="PF02954">
    <property type="entry name" value="HTH_8"/>
    <property type="match status" value="1"/>
</dbReference>
<dbReference type="InterPro" id="IPR035965">
    <property type="entry name" value="PAS-like_dom_sf"/>
</dbReference>
<dbReference type="GO" id="GO:0006355">
    <property type="term" value="P:regulation of DNA-templated transcription"/>
    <property type="evidence" value="ECO:0007669"/>
    <property type="project" value="InterPro"/>
</dbReference>
<evidence type="ECO:0000313" key="9">
    <source>
        <dbReference type="Proteomes" id="UP000184139"/>
    </source>
</evidence>
<reference evidence="8 9" key="1">
    <citation type="submission" date="2016-11" db="EMBL/GenBank/DDBJ databases">
        <authorList>
            <person name="Jaros S."/>
            <person name="Januszkiewicz K."/>
            <person name="Wedrychowicz H."/>
        </authorList>
    </citation>
    <scope>NUCLEOTIDE SEQUENCE [LARGE SCALE GENOMIC DNA]</scope>
    <source>
        <strain evidence="8 9">DSM 9705</strain>
    </source>
</reference>
<dbReference type="FunFam" id="3.40.50.300:FF:000006">
    <property type="entry name" value="DNA-binding transcriptional regulator NtrC"/>
    <property type="match status" value="1"/>
</dbReference>
<feature type="domain" description="PAS" evidence="6">
    <location>
        <begin position="6"/>
        <end position="57"/>
    </location>
</feature>
<dbReference type="SMART" id="SM00382">
    <property type="entry name" value="AAA"/>
    <property type="match status" value="1"/>
</dbReference>
<feature type="domain" description="PAC" evidence="7">
    <location>
        <begin position="82"/>
        <end position="134"/>
    </location>
</feature>
<evidence type="ECO:0000256" key="4">
    <source>
        <dbReference type="ARBA" id="ARBA00023163"/>
    </source>
</evidence>
<dbReference type="SMART" id="SM00091">
    <property type="entry name" value="PAS"/>
    <property type="match status" value="1"/>
</dbReference>
<keyword evidence="9" id="KW-1185">Reference proteome</keyword>
<dbReference type="InterPro" id="IPR013767">
    <property type="entry name" value="PAS_fold"/>
</dbReference>
<dbReference type="PANTHER" id="PTHR32071">
    <property type="entry name" value="TRANSCRIPTIONAL REGULATORY PROTEIN"/>
    <property type="match status" value="1"/>
</dbReference>
<dbReference type="Pfam" id="PF00989">
    <property type="entry name" value="PAS"/>
    <property type="match status" value="1"/>
</dbReference>
<dbReference type="InterPro" id="IPR058031">
    <property type="entry name" value="AAA_lid_NorR"/>
</dbReference>
<dbReference type="STRING" id="1121409.SAMN02745124_00887"/>
<dbReference type="SUPFAM" id="SSF52540">
    <property type="entry name" value="P-loop containing nucleoside triphosphate hydrolases"/>
    <property type="match status" value="1"/>
</dbReference>
<dbReference type="SUPFAM" id="SSF46689">
    <property type="entry name" value="Homeodomain-like"/>
    <property type="match status" value="1"/>
</dbReference>
<proteinExistence type="predicted"/>
<dbReference type="Proteomes" id="UP000184139">
    <property type="component" value="Unassembled WGS sequence"/>
</dbReference>
<keyword evidence="4" id="KW-0804">Transcription</keyword>
<dbReference type="EMBL" id="FQXS01000003">
    <property type="protein sequence ID" value="SHH53648.1"/>
    <property type="molecule type" value="Genomic_DNA"/>
</dbReference>
<evidence type="ECO:0000259" key="7">
    <source>
        <dbReference type="PROSITE" id="PS50113"/>
    </source>
</evidence>
<dbReference type="PROSITE" id="PS50045">
    <property type="entry name" value="SIGMA54_INTERACT_4"/>
    <property type="match status" value="1"/>
</dbReference>
<name>A0A1M5TSK7_9BACT</name>
<dbReference type="InterPro" id="IPR003593">
    <property type="entry name" value="AAA+_ATPase"/>
</dbReference>
<dbReference type="SMART" id="SM00086">
    <property type="entry name" value="PAC"/>
    <property type="match status" value="1"/>
</dbReference>
<dbReference type="OrthoDB" id="5413348at2"/>
<organism evidence="8 9">
    <name type="scientific">Desulfofustis glycolicus DSM 9705</name>
    <dbReference type="NCBI Taxonomy" id="1121409"/>
    <lineage>
        <taxon>Bacteria</taxon>
        <taxon>Pseudomonadati</taxon>
        <taxon>Thermodesulfobacteriota</taxon>
        <taxon>Desulfobulbia</taxon>
        <taxon>Desulfobulbales</taxon>
        <taxon>Desulfocapsaceae</taxon>
        <taxon>Desulfofustis</taxon>
    </lineage>
</organism>
<evidence type="ECO:0000256" key="3">
    <source>
        <dbReference type="ARBA" id="ARBA00023015"/>
    </source>
</evidence>
<evidence type="ECO:0000256" key="2">
    <source>
        <dbReference type="ARBA" id="ARBA00022840"/>
    </source>
</evidence>
<dbReference type="InterPro" id="IPR000014">
    <property type="entry name" value="PAS"/>
</dbReference>
<dbReference type="InterPro" id="IPR009057">
    <property type="entry name" value="Homeodomain-like_sf"/>
</dbReference>
<dbReference type="Gene3D" id="3.30.450.20">
    <property type="entry name" value="PAS domain"/>
    <property type="match status" value="1"/>
</dbReference>
<sequence>MIGRELEGFWKTVVNTIRDGIMIINTGGAIVSVNRAFEEITGYSREELIGNSCRILDCDTCRQEEQEQEATDICLAPQREATQHQCRIRRKDGSLIHALKNTALLRDGSNHTIGTVATITDLTEIIEKEHQLEAFRKQLSSENQFHGIVGSSAAMHRVYDMIDNAAHSDAPVIIYGESGTGKELVSRAIHEIGGRRDKPFVKVNCASLTESLLESELFGHVRGAYTGAYKDRVGRFEKADQGDLFLDEIGDLPLPTQIKLLRVLEEKTFERVGSSTPIASDVRIISATNQDLPALVGKGLFRQDFYFRINVIPIFLPPLRERVEDIPLLAESFVTKLRLKTDKEINGIREDTMEILMHHTWPGNVRELRGALEYAFVTCHNSLIHPNHLPETITGERRQLPPAKRTAFNLQEIERQELLEALDTCNGNQSQAARMLGISRVTVWNRMKRYQISPRR</sequence>
<dbReference type="InterPro" id="IPR027417">
    <property type="entry name" value="P-loop_NTPase"/>
</dbReference>
<dbReference type="Gene3D" id="1.10.10.60">
    <property type="entry name" value="Homeodomain-like"/>
    <property type="match status" value="1"/>
</dbReference>